<evidence type="ECO:0000256" key="6">
    <source>
        <dbReference type="ARBA" id="ARBA00022692"/>
    </source>
</evidence>
<keyword evidence="11 12" id="KW-0472">Membrane</keyword>
<dbReference type="PANTHER" id="PTHR43141:SF5">
    <property type="entry name" value="CYTOCHROME BD-I UBIQUINOL OXIDASE SUBUNIT 2"/>
    <property type="match status" value="1"/>
</dbReference>
<dbReference type="Proteomes" id="UP000248897">
    <property type="component" value="Chromosome 1"/>
</dbReference>
<feature type="transmembrane region" description="Helical" evidence="12">
    <location>
        <begin position="264"/>
        <end position="282"/>
    </location>
</feature>
<dbReference type="GO" id="GO:0019646">
    <property type="term" value="P:aerobic electron transport chain"/>
    <property type="evidence" value="ECO:0007669"/>
    <property type="project" value="TreeGrafter"/>
</dbReference>
<dbReference type="PANTHER" id="PTHR43141">
    <property type="entry name" value="CYTOCHROME BD2 SUBUNIT II"/>
    <property type="match status" value="1"/>
</dbReference>
<feature type="transmembrane region" description="Helical" evidence="12">
    <location>
        <begin position="202"/>
        <end position="223"/>
    </location>
</feature>
<keyword evidence="8" id="KW-0249">Electron transport</keyword>
<evidence type="ECO:0000256" key="11">
    <source>
        <dbReference type="ARBA" id="ARBA00023136"/>
    </source>
</evidence>
<evidence type="ECO:0000256" key="12">
    <source>
        <dbReference type="SAM" id="Phobius"/>
    </source>
</evidence>
<feature type="transmembrane region" description="Helical" evidence="12">
    <location>
        <begin position="81"/>
        <end position="100"/>
    </location>
</feature>
<keyword evidence="9 12" id="KW-1133">Transmembrane helix</keyword>
<evidence type="ECO:0000256" key="4">
    <source>
        <dbReference type="ARBA" id="ARBA00022475"/>
    </source>
</evidence>
<feature type="transmembrane region" description="Helical" evidence="12">
    <location>
        <begin position="289"/>
        <end position="314"/>
    </location>
</feature>
<dbReference type="GO" id="GO:0070069">
    <property type="term" value="C:cytochrome complex"/>
    <property type="evidence" value="ECO:0007669"/>
    <property type="project" value="TreeGrafter"/>
</dbReference>
<evidence type="ECO:0000256" key="10">
    <source>
        <dbReference type="ARBA" id="ARBA00023004"/>
    </source>
</evidence>
<keyword evidence="6 12" id="KW-0812">Transmembrane</keyword>
<dbReference type="EC" id="1.10.3.-" evidence="13"/>
<keyword evidence="5" id="KW-0349">Heme</keyword>
<feature type="transmembrane region" description="Helical" evidence="12">
    <location>
        <begin position="12"/>
        <end position="36"/>
    </location>
</feature>
<evidence type="ECO:0000256" key="5">
    <source>
        <dbReference type="ARBA" id="ARBA00022617"/>
    </source>
</evidence>
<evidence type="ECO:0000256" key="3">
    <source>
        <dbReference type="ARBA" id="ARBA00022448"/>
    </source>
</evidence>
<evidence type="ECO:0000313" key="14">
    <source>
        <dbReference type="Proteomes" id="UP000248897"/>
    </source>
</evidence>
<dbReference type="GO" id="GO:0046872">
    <property type="term" value="F:metal ion binding"/>
    <property type="evidence" value="ECO:0007669"/>
    <property type="project" value="UniProtKB-KW"/>
</dbReference>
<dbReference type="AlphaFoldDB" id="A0A2X4XBK1"/>
<protein>
    <submittedName>
        <fullName evidence="13">Cytochrome d ubiquinol oxidase subunit 2</fullName>
        <ecNumber evidence="13">1.10.3.-</ecNumber>
    </submittedName>
</protein>
<feature type="transmembrane region" description="Helical" evidence="12">
    <location>
        <begin position="334"/>
        <end position="354"/>
    </location>
</feature>
<dbReference type="GO" id="GO:0016682">
    <property type="term" value="F:oxidoreductase activity, acting on diphenols and related substances as donors, oxygen as acceptor"/>
    <property type="evidence" value="ECO:0007669"/>
    <property type="project" value="TreeGrafter"/>
</dbReference>
<evidence type="ECO:0000256" key="1">
    <source>
        <dbReference type="ARBA" id="ARBA00004651"/>
    </source>
</evidence>
<evidence type="ECO:0000256" key="2">
    <source>
        <dbReference type="ARBA" id="ARBA00007543"/>
    </source>
</evidence>
<dbReference type="GO" id="GO:0005886">
    <property type="term" value="C:plasma membrane"/>
    <property type="evidence" value="ECO:0007669"/>
    <property type="project" value="UniProtKB-SubCell"/>
</dbReference>
<dbReference type="Pfam" id="PF02322">
    <property type="entry name" value="Cyt_bd_oxida_II"/>
    <property type="match status" value="1"/>
</dbReference>
<sequence>MFDYEVLRFIWWALIGVLLIGFAVTDGFDMGVGILLRIIGRTDTERRVMINSIAPHWDGNQVWLITAGGALFAAWPMVYAAAFSGFYVAMILVLSALFFRPVGFDYRSKLENSRWRNMWDWGIFIGSFVPAVVFGVAFGNLLQGVPFHMDEYMRLFYTGNFFQLLNPFGLLAGVVSLTMLVTQGATYLQMRTSGEIHLRARAAAQISTLVMAVCFLLGGVWLVKGIDGYVITSALNTMAESNPMRKEVAHQAGAWLINFNKYPALWALPALGVVLPLFTALFSRLQKDALAFVSSSLTIACVILTAGVTMFPFVMPSSTVPNVSLTMWDATSSLFTLEVMTVVAAIFVPIVLAYTSWSYYKMLAVSTRISSRTTSIRCIKDKELNHVVFCLDSRNASCLRLRHHHGAGA</sequence>
<comment type="similarity">
    <text evidence="2">Belongs to the cytochrome ubiquinol oxidase subunit 2 family.</text>
</comment>
<keyword evidence="7" id="KW-0479">Metal-binding</keyword>
<accession>A0A2X4XBK1</accession>
<feature type="transmembrane region" description="Helical" evidence="12">
    <location>
        <begin position="161"/>
        <end position="181"/>
    </location>
</feature>
<evidence type="ECO:0000256" key="9">
    <source>
        <dbReference type="ARBA" id="ARBA00022989"/>
    </source>
</evidence>
<evidence type="ECO:0000313" key="13">
    <source>
        <dbReference type="EMBL" id="SQI33944.1"/>
    </source>
</evidence>
<dbReference type="STRING" id="82996.ADP72_04555"/>
<comment type="subcellular location">
    <subcellularLocation>
        <location evidence="1">Cell membrane</location>
        <topology evidence="1">Multi-pass membrane protein</topology>
    </subcellularLocation>
</comment>
<organism evidence="13 14">
    <name type="scientific">Serratia plymuthica</name>
    <dbReference type="NCBI Taxonomy" id="82996"/>
    <lineage>
        <taxon>Bacteria</taxon>
        <taxon>Pseudomonadati</taxon>
        <taxon>Pseudomonadota</taxon>
        <taxon>Gammaproteobacteria</taxon>
        <taxon>Enterobacterales</taxon>
        <taxon>Yersiniaceae</taxon>
        <taxon>Serratia</taxon>
    </lineage>
</organism>
<evidence type="ECO:0000256" key="7">
    <source>
        <dbReference type="ARBA" id="ARBA00022723"/>
    </source>
</evidence>
<dbReference type="NCBIfam" id="TIGR00203">
    <property type="entry name" value="cydB"/>
    <property type="match status" value="1"/>
</dbReference>
<dbReference type="GO" id="GO:0009055">
    <property type="term" value="F:electron transfer activity"/>
    <property type="evidence" value="ECO:0007669"/>
    <property type="project" value="TreeGrafter"/>
</dbReference>
<gene>
    <name evidence="13" type="primary">cydB</name>
    <name evidence="13" type="ORF">NCTC12961_01571</name>
</gene>
<evidence type="ECO:0000256" key="8">
    <source>
        <dbReference type="ARBA" id="ARBA00022982"/>
    </source>
</evidence>
<keyword evidence="3" id="KW-0813">Transport</keyword>
<proteinExistence type="inferred from homology"/>
<keyword evidence="10" id="KW-0408">Iron</keyword>
<feature type="transmembrane region" description="Helical" evidence="12">
    <location>
        <begin position="121"/>
        <end position="141"/>
    </location>
</feature>
<keyword evidence="13" id="KW-0560">Oxidoreductase</keyword>
<dbReference type="InterPro" id="IPR003317">
    <property type="entry name" value="Cyt-d_oxidase_su2"/>
</dbReference>
<dbReference type="PIRSF" id="PIRSF000267">
    <property type="entry name" value="Cyt_oxidse_sub2"/>
    <property type="match status" value="1"/>
</dbReference>
<dbReference type="EMBL" id="LS483469">
    <property type="protein sequence ID" value="SQI33944.1"/>
    <property type="molecule type" value="Genomic_DNA"/>
</dbReference>
<reference evidence="13 14" key="1">
    <citation type="submission" date="2018-06" db="EMBL/GenBank/DDBJ databases">
        <authorList>
            <consortium name="Pathogen Informatics"/>
            <person name="Doyle S."/>
        </authorList>
    </citation>
    <scope>NUCLEOTIDE SEQUENCE [LARGE SCALE GENOMIC DNA]</scope>
    <source>
        <strain evidence="13 14">NCTC12961</strain>
    </source>
</reference>
<keyword evidence="4" id="KW-1003">Cell membrane</keyword>
<name>A0A2X4XBK1_SERPL</name>